<evidence type="ECO:0000313" key="3">
    <source>
        <dbReference type="Proteomes" id="UP001612928"/>
    </source>
</evidence>
<evidence type="ECO:0000313" key="2">
    <source>
        <dbReference type="EMBL" id="MFI7444069.1"/>
    </source>
</evidence>
<sequence>MFKPVIRKLCVVAAATAGAVLPAVPAQADTWTGNQSRVADSAQSGNVFGDIAATHRAWGWSANVTNVNGTATTATHGGTVVTYIFH</sequence>
<gene>
    <name evidence="2" type="ORF">ACIBP5_29205</name>
</gene>
<keyword evidence="3" id="KW-1185">Reference proteome</keyword>
<accession>A0ABW8ABC3</accession>
<feature type="chain" id="PRO_5046048818" description="Secreted protein" evidence="1">
    <location>
        <begin position="29"/>
        <end position="86"/>
    </location>
</feature>
<reference evidence="2 3" key="1">
    <citation type="submission" date="2024-10" db="EMBL/GenBank/DDBJ databases">
        <title>The Natural Products Discovery Center: Release of the First 8490 Sequenced Strains for Exploring Actinobacteria Biosynthetic Diversity.</title>
        <authorList>
            <person name="Kalkreuter E."/>
            <person name="Kautsar S.A."/>
            <person name="Yang D."/>
            <person name="Bader C.D."/>
            <person name="Teijaro C.N."/>
            <person name="Fluegel L."/>
            <person name="Davis C.M."/>
            <person name="Simpson J.R."/>
            <person name="Lauterbach L."/>
            <person name="Steele A.D."/>
            <person name="Gui C."/>
            <person name="Meng S."/>
            <person name="Li G."/>
            <person name="Viehrig K."/>
            <person name="Ye F."/>
            <person name="Su P."/>
            <person name="Kiefer A.F."/>
            <person name="Nichols A."/>
            <person name="Cepeda A.J."/>
            <person name="Yan W."/>
            <person name="Fan B."/>
            <person name="Jiang Y."/>
            <person name="Adhikari A."/>
            <person name="Zheng C.-J."/>
            <person name="Schuster L."/>
            <person name="Cowan T.M."/>
            <person name="Smanski M.J."/>
            <person name="Chevrette M.G."/>
            <person name="De Carvalho L.P.S."/>
            <person name="Shen B."/>
        </authorList>
    </citation>
    <scope>NUCLEOTIDE SEQUENCE [LARGE SCALE GENOMIC DNA]</scope>
    <source>
        <strain evidence="2 3">NPDC049503</strain>
    </source>
</reference>
<name>A0ABW8ABC3_9ACTN</name>
<protein>
    <recommendedName>
        <fullName evidence="4">Secreted protein</fullName>
    </recommendedName>
</protein>
<feature type="signal peptide" evidence="1">
    <location>
        <begin position="1"/>
        <end position="28"/>
    </location>
</feature>
<dbReference type="RefSeq" id="WP_397024288.1">
    <property type="nucleotide sequence ID" value="NZ_JBITMB010000007.1"/>
</dbReference>
<proteinExistence type="predicted"/>
<dbReference type="Proteomes" id="UP001612928">
    <property type="component" value="Unassembled WGS sequence"/>
</dbReference>
<evidence type="ECO:0000256" key="1">
    <source>
        <dbReference type="SAM" id="SignalP"/>
    </source>
</evidence>
<comment type="caution">
    <text evidence="2">The sequence shown here is derived from an EMBL/GenBank/DDBJ whole genome shotgun (WGS) entry which is preliminary data.</text>
</comment>
<dbReference type="EMBL" id="JBITMB010000007">
    <property type="protein sequence ID" value="MFI7444069.1"/>
    <property type="molecule type" value="Genomic_DNA"/>
</dbReference>
<keyword evidence="1" id="KW-0732">Signal</keyword>
<evidence type="ECO:0008006" key="4">
    <source>
        <dbReference type="Google" id="ProtNLM"/>
    </source>
</evidence>
<organism evidence="2 3">
    <name type="scientific">Nonomuraea indica</name>
    <dbReference type="NCBI Taxonomy" id="1581193"/>
    <lineage>
        <taxon>Bacteria</taxon>
        <taxon>Bacillati</taxon>
        <taxon>Actinomycetota</taxon>
        <taxon>Actinomycetes</taxon>
        <taxon>Streptosporangiales</taxon>
        <taxon>Streptosporangiaceae</taxon>
        <taxon>Nonomuraea</taxon>
    </lineage>
</organism>